<protein>
    <submittedName>
        <fullName evidence="1">Uncharacterized protein</fullName>
    </submittedName>
</protein>
<gene>
    <name evidence="1" type="ORF">MmiEs2_12700</name>
</gene>
<organism evidence="1 2">
    <name type="scientific">Methanimicrococcus stummii</name>
    <dbReference type="NCBI Taxonomy" id="3028294"/>
    <lineage>
        <taxon>Archaea</taxon>
        <taxon>Methanobacteriati</taxon>
        <taxon>Methanobacteriota</taxon>
        <taxon>Stenosarchaea group</taxon>
        <taxon>Methanomicrobia</taxon>
        <taxon>Methanosarcinales</taxon>
        <taxon>Methanosarcinaceae</taxon>
        <taxon>Methanimicrococcus</taxon>
    </lineage>
</organism>
<dbReference type="EMBL" id="CP131062">
    <property type="protein sequence ID" value="WNY29056.1"/>
    <property type="molecule type" value="Genomic_DNA"/>
</dbReference>
<evidence type="ECO:0000313" key="1">
    <source>
        <dbReference type="EMBL" id="WNY29056.1"/>
    </source>
</evidence>
<name>A0AA96VIP1_9EURY</name>
<evidence type="ECO:0000313" key="2">
    <source>
        <dbReference type="Proteomes" id="UP001302662"/>
    </source>
</evidence>
<proteinExistence type="predicted"/>
<accession>A0AA96VIP1</accession>
<dbReference type="RefSeq" id="WP_316559055.1">
    <property type="nucleotide sequence ID" value="NZ_CP131062.1"/>
</dbReference>
<dbReference type="Proteomes" id="UP001302662">
    <property type="component" value="Chromosome"/>
</dbReference>
<reference evidence="1 2" key="1">
    <citation type="submission" date="2023-07" db="EMBL/GenBank/DDBJ databases">
        <title>Closed genome sequence of Methanimicrococcus sp. Es2.</title>
        <authorList>
            <person name="Protasov E."/>
            <person name="Platt K."/>
            <person name="Reeh H."/>
            <person name="Poehlein A."/>
            <person name="Daniel R."/>
            <person name="Brune A."/>
        </authorList>
    </citation>
    <scope>NUCLEOTIDE SEQUENCE [LARGE SCALE GENOMIC DNA]</scope>
    <source>
        <strain evidence="1 2">Es2</strain>
    </source>
</reference>
<sequence>MTESPYIGRGYLKPPEDVRVPIVVLDFKRTYACWLPGLRYTLYFEDEPKTEELKRIREVVLLEVFSVDAKYLIELVDEDFKEFETAYSLFSTYGGELFFYRRKEGRRMKKYFDFRPKKNTGAPVRKHSAADLI</sequence>
<dbReference type="AlphaFoldDB" id="A0AA96VIP1"/>
<keyword evidence="2" id="KW-1185">Reference proteome</keyword>
<dbReference type="GeneID" id="85197741"/>
<dbReference type="KEGG" id="mees:MmiEs2_12700"/>